<dbReference type="InterPro" id="IPR036271">
    <property type="entry name" value="Tet_transcr_reg_TetR-rel_C_sf"/>
</dbReference>
<dbReference type="InterPro" id="IPR050109">
    <property type="entry name" value="HTH-type_TetR-like_transc_reg"/>
</dbReference>
<dbReference type="SUPFAM" id="SSF48498">
    <property type="entry name" value="Tetracyclin repressor-like, C-terminal domain"/>
    <property type="match status" value="1"/>
</dbReference>
<dbReference type="Pfam" id="PF00440">
    <property type="entry name" value="TetR_N"/>
    <property type="match status" value="1"/>
</dbReference>
<feature type="compositionally biased region" description="Pro residues" evidence="5">
    <location>
        <begin position="1"/>
        <end position="10"/>
    </location>
</feature>
<dbReference type="Proteomes" id="UP001501598">
    <property type="component" value="Unassembled WGS sequence"/>
</dbReference>
<evidence type="ECO:0000256" key="2">
    <source>
        <dbReference type="ARBA" id="ARBA00023125"/>
    </source>
</evidence>
<protein>
    <submittedName>
        <fullName evidence="7">TetR/AcrR family transcriptional regulator</fullName>
    </submittedName>
</protein>
<dbReference type="EMBL" id="BAABGT010000075">
    <property type="protein sequence ID" value="GAA4552942.1"/>
    <property type="molecule type" value="Genomic_DNA"/>
</dbReference>
<feature type="DNA-binding region" description="H-T-H motif" evidence="4">
    <location>
        <begin position="48"/>
        <end position="67"/>
    </location>
</feature>
<dbReference type="PROSITE" id="PS50977">
    <property type="entry name" value="HTH_TETR_2"/>
    <property type="match status" value="1"/>
</dbReference>
<dbReference type="Gene3D" id="1.10.10.60">
    <property type="entry name" value="Homeodomain-like"/>
    <property type="match status" value="1"/>
</dbReference>
<keyword evidence="8" id="KW-1185">Reference proteome</keyword>
<evidence type="ECO:0000313" key="8">
    <source>
        <dbReference type="Proteomes" id="UP001501598"/>
    </source>
</evidence>
<name>A0ABP8RXM0_9PSEU</name>
<dbReference type="Pfam" id="PF17932">
    <property type="entry name" value="TetR_C_24"/>
    <property type="match status" value="1"/>
</dbReference>
<dbReference type="InterPro" id="IPR001647">
    <property type="entry name" value="HTH_TetR"/>
</dbReference>
<keyword evidence="2 4" id="KW-0238">DNA-binding</keyword>
<accession>A0ABP8RXM0</accession>
<organism evidence="7 8">
    <name type="scientific">Pseudonocardia xishanensis</name>
    <dbReference type="NCBI Taxonomy" id="630995"/>
    <lineage>
        <taxon>Bacteria</taxon>
        <taxon>Bacillati</taxon>
        <taxon>Actinomycetota</taxon>
        <taxon>Actinomycetes</taxon>
        <taxon>Pseudonocardiales</taxon>
        <taxon>Pseudonocardiaceae</taxon>
        <taxon>Pseudonocardia</taxon>
    </lineage>
</organism>
<dbReference type="PANTHER" id="PTHR30055:SF234">
    <property type="entry name" value="HTH-TYPE TRANSCRIPTIONAL REGULATOR BETI"/>
    <property type="match status" value="1"/>
</dbReference>
<evidence type="ECO:0000256" key="1">
    <source>
        <dbReference type="ARBA" id="ARBA00023015"/>
    </source>
</evidence>
<dbReference type="InterPro" id="IPR009057">
    <property type="entry name" value="Homeodomain-like_sf"/>
</dbReference>
<feature type="domain" description="HTH tetR-type" evidence="6">
    <location>
        <begin position="25"/>
        <end position="85"/>
    </location>
</feature>
<evidence type="ECO:0000259" key="6">
    <source>
        <dbReference type="PROSITE" id="PS50977"/>
    </source>
</evidence>
<evidence type="ECO:0000313" key="7">
    <source>
        <dbReference type="EMBL" id="GAA4552942.1"/>
    </source>
</evidence>
<gene>
    <name evidence="7" type="ORF">GCM10023175_47690</name>
</gene>
<comment type="caution">
    <text evidence="7">The sequence shown here is derived from an EMBL/GenBank/DDBJ whole genome shotgun (WGS) entry which is preliminary data.</text>
</comment>
<reference evidence="8" key="1">
    <citation type="journal article" date="2019" name="Int. J. Syst. Evol. Microbiol.">
        <title>The Global Catalogue of Microorganisms (GCM) 10K type strain sequencing project: providing services to taxonomists for standard genome sequencing and annotation.</title>
        <authorList>
            <consortium name="The Broad Institute Genomics Platform"/>
            <consortium name="The Broad Institute Genome Sequencing Center for Infectious Disease"/>
            <person name="Wu L."/>
            <person name="Ma J."/>
        </authorList>
    </citation>
    <scope>NUCLEOTIDE SEQUENCE [LARGE SCALE GENOMIC DNA]</scope>
    <source>
        <strain evidence="8">JCM 17906</strain>
    </source>
</reference>
<dbReference type="PANTHER" id="PTHR30055">
    <property type="entry name" value="HTH-TYPE TRANSCRIPTIONAL REGULATOR RUTR"/>
    <property type="match status" value="1"/>
</dbReference>
<dbReference type="RefSeq" id="WP_345422696.1">
    <property type="nucleotide sequence ID" value="NZ_BAABGT010000075.1"/>
</dbReference>
<dbReference type="InterPro" id="IPR041490">
    <property type="entry name" value="KstR2_TetR_C"/>
</dbReference>
<evidence type="ECO:0000256" key="5">
    <source>
        <dbReference type="SAM" id="MobiDB-lite"/>
    </source>
</evidence>
<feature type="region of interest" description="Disordered" evidence="5">
    <location>
        <begin position="1"/>
        <end position="24"/>
    </location>
</feature>
<proteinExistence type="predicted"/>
<dbReference type="SUPFAM" id="SSF46689">
    <property type="entry name" value="Homeodomain-like"/>
    <property type="match status" value="1"/>
</dbReference>
<dbReference type="Gene3D" id="1.10.357.10">
    <property type="entry name" value="Tetracycline Repressor, domain 2"/>
    <property type="match status" value="1"/>
</dbReference>
<keyword evidence="1" id="KW-0805">Transcription regulation</keyword>
<keyword evidence="3" id="KW-0804">Transcription</keyword>
<evidence type="ECO:0000256" key="3">
    <source>
        <dbReference type="ARBA" id="ARBA00023163"/>
    </source>
</evidence>
<sequence>MTAAPAGPPPRTRRARGGDGGRRPVYDASSLLEVAVAEFNTRGYDATSMEDLSRAAGITKSSFYHHVSGKEELLRAALTRALDGLFGILSEPGSMEGSALDRLRHIIFRQVEVLQSELPYVTLLLRVRGNTETERWALARRRAFDATLASLVADAVADGEVRAGVEPSLAARLLSGTVNSISEWYRPGRPGSDELPGEVVRIVAEGIIPPAQIPPARIPPA</sequence>
<dbReference type="PRINTS" id="PR00455">
    <property type="entry name" value="HTHTETR"/>
</dbReference>
<evidence type="ECO:0000256" key="4">
    <source>
        <dbReference type="PROSITE-ProRule" id="PRU00335"/>
    </source>
</evidence>